<dbReference type="RefSeq" id="WP_380578913.1">
    <property type="nucleotide sequence ID" value="NZ_JBHSQJ010000006.1"/>
</dbReference>
<evidence type="ECO:0000259" key="3">
    <source>
        <dbReference type="Pfam" id="PF01408"/>
    </source>
</evidence>
<evidence type="ECO:0000259" key="4">
    <source>
        <dbReference type="Pfam" id="PF22725"/>
    </source>
</evidence>
<dbReference type="Proteomes" id="UP001596174">
    <property type="component" value="Unassembled WGS sequence"/>
</dbReference>
<reference evidence="6" key="1">
    <citation type="journal article" date="2019" name="Int. J. Syst. Evol. Microbiol.">
        <title>The Global Catalogue of Microorganisms (GCM) 10K type strain sequencing project: providing services to taxonomists for standard genome sequencing and annotation.</title>
        <authorList>
            <consortium name="The Broad Institute Genomics Platform"/>
            <consortium name="The Broad Institute Genome Sequencing Center for Infectious Disease"/>
            <person name="Wu L."/>
            <person name="Ma J."/>
        </authorList>
    </citation>
    <scope>NUCLEOTIDE SEQUENCE [LARGE SCALE GENOMIC DNA]</scope>
    <source>
        <strain evidence="6">JCM 4816</strain>
    </source>
</reference>
<feature type="domain" description="Gfo/Idh/MocA-like oxidoreductase N-terminal" evidence="3">
    <location>
        <begin position="6"/>
        <end position="123"/>
    </location>
</feature>
<proteinExistence type="inferred from homology"/>
<dbReference type="Gene3D" id="3.30.360.10">
    <property type="entry name" value="Dihydrodipicolinate Reductase, domain 2"/>
    <property type="match status" value="1"/>
</dbReference>
<dbReference type="Pfam" id="PF01408">
    <property type="entry name" value="GFO_IDH_MocA"/>
    <property type="match status" value="1"/>
</dbReference>
<dbReference type="InterPro" id="IPR050984">
    <property type="entry name" value="Gfo/Idh/MocA_domain"/>
</dbReference>
<evidence type="ECO:0000256" key="1">
    <source>
        <dbReference type="ARBA" id="ARBA00010928"/>
    </source>
</evidence>
<keyword evidence="6" id="KW-1185">Reference proteome</keyword>
<dbReference type="Pfam" id="PF22725">
    <property type="entry name" value="GFO_IDH_MocA_C3"/>
    <property type="match status" value="1"/>
</dbReference>
<dbReference type="InterPro" id="IPR055170">
    <property type="entry name" value="GFO_IDH_MocA-like_dom"/>
</dbReference>
<dbReference type="InterPro" id="IPR000683">
    <property type="entry name" value="Gfo/Idh/MocA-like_OxRdtase_N"/>
</dbReference>
<organism evidence="5 6">
    <name type="scientific">Streptacidiphilus monticola</name>
    <dbReference type="NCBI Taxonomy" id="2161674"/>
    <lineage>
        <taxon>Bacteria</taxon>
        <taxon>Bacillati</taxon>
        <taxon>Actinomycetota</taxon>
        <taxon>Actinomycetes</taxon>
        <taxon>Kitasatosporales</taxon>
        <taxon>Streptomycetaceae</taxon>
        <taxon>Streptacidiphilus</taxon>
    </lineage>
</organism>
<evidence type="ECO:0000313" key="6">
    <source>
        <dbReference type="Proteomes" id="UP001596174"/>
    </source>
</evidence>
<evidence type="ECO:0000313" key="5">
    <source>
        <dbReference type="EMBL" id="MFC5905966.1"/>
    </source>
</evidence>
<feature type="domain" description="GFO/IDH/MocA-like oxidoreductase" evidence="4">
    <location>
        <begin position="134"/>
        <end position="249"/>
    </location>
</feature>
<dbReference type="InterPro" id="IPR036291">
    <property type="entry name" value="NAD(P)-bd_dom_sf"/>
</dbReference>
<name>A0ABW1FWG9_9ACTN</name>
<dbReference type="SUPFAM" id="SSF55347">
    <property type="entry name" value="Glyceraldehyde-3-phosphate dehydrogenase-like, C-terminal domain"/>
    <property type="match status" value="1"/>
</dbReference>
<comment type="similarity">
    <text evidence="1">Belongs to the Gfo/Idh/MocA family.</text>
</comment>
<evidence type="ECO:0000256" key="2">
    <source>
        <dbReference type="ARBA" id="ARBA00023002"/>
    </source>
</evidence>
<protein>
    <submittedName>
        <fullName evidence="5">Gfo/Idh/MocA family protein</fullName>
    </submittedName>
</protein>
<dbReference type="Gene3D" id="3.40.50.720">
    <property type="entry name" value="NAD(P)-binding Rossmann-like Domain"/>
    <property type="match status" value="1"/>
</dbReference>
<accession>A0ABW1FWG9</accession>
<sequence length="331" mass="35095">MSTEKIRWGILATGGIAAEFAADLQLLPDAELVAVASRTQAAADSFAARFGVPRAYGTWAALAEDPEVDVVYVATPHNAHYAASALLLSAGKAVLCEKPFTLNLQDAEALFDLAHKQGVFLMEAMWMRCNPVARRVAELVADGAVGQVALVQADFGVPGPFAPEHRMRNPELGGGALLDLGVYPVTFAHMMLGKPAQVTARATLTPEGVDATTGLLLGWEDGALAALSCGITAGSPVRAVVAGDLGRIEVPSPFFRADRFTWYRADGDPTAGETVELPRRGRGYVHEAEEVMRCLRAGLLESPSVSRQDTLDVMAVLDAARAQIGVRYPGE</sequence>
<comment type="caution">
    <text evidence="5">The sequence shown here is derived from an EMBL/GenBank/DDBJ whole genome shotgun (WGS) entry which is preliminary data.</text>
</comment>
<dbReference type="PANTHER" id="PTHR22604">
    <property type="entry name" value="OXIDOREDUCTASES"/>
    <property type="match status" value="1"/>
</dbReference>
<gene>
    <name evidence="5" type="ORF">ACFP3V_01860</name>
</gene>
<dbReference type="SUPFAM" id="SSF51735">
    <property type="entry name" value="NAD(P)-binding Rossmann-fold domains"/>
    <property type="match status" value="1"/>
</dbReference>
<dbReference type="PANTHER" id="PTHR22604:SF105">
    <property type="entry name" value="TRANS-1,2-DIHYDROBENZENE-1,2-DIOL DEHYDROGENASE"/>
    <property type="match status" value="1"/>
</dbReference>
<dbReference type="EMBL" id="JBHSQJ010000006">
    <property type="protein sequence ID" value="MFC5905966.1"/>
    <property type="molecule type" value="Genomic_DNA"/>
</dbReference>
<keyword evidence="2" id="KW-0560">Oxidoreductase</keyword>